<dbReference type="Proteomes" id="UP000886998">
    <property type="component" value="Unassembled WGS sequence"/>
</dbReference>
<dbReference type="AlphaFoldDB" id="A0A8X7CBT9"/>
<proteinExistence type="predicted"/>
<dbReference type="EMBL" id="BMAV01014852">
    <property type="protein sequence ID" value="GFY63588.1"/>
    <property type="molecule type" value="Genomic_DNA"/>
</dbReference>
<protein>
    <submittedName>
        <fullName evidence="2">Uncharacterized protein</fullName>
    </submittedName>
</protein>
<feature type="region of interest" description="Disordered" evidence="1">
    <location>
        <begin position="1"/>
        <end position="25"/>
    </location>
</feature>
<organism evidence="2 3">
    <name type="scientific">Trichonephila inaurata madagascariensis</name>
    <dbReference type="NCBI Taxonomy" id="2747483"/>
    <lineage>
        <taxon>Eukaryota</taxon>
        <taxon>Metazoa</taxon>
        <taxon>Ecdysozoa</taxon>
        <taxon>Arthropoda</taxon>
        <taxon>Chelicerata</taxon>
        <taxon>Arachnida</taxon>
        <taxon>Araneae</taxon>
        <taxon>Araneomorphae</taxon>
        <taxon>Entelegynae</taxon>
        <taxon>Araneoidea</taxon>
        <taxon>Nephilidae</taxon>
        <taxon>Trichonephila</taxon>
        <taxon>Trichonephila inaurata</taxon>
    </lineage>
</organism>
<gene>
    <name evidence="2" type="ORF">TNIN_150931</name>
</gene>
<sequence>MKRCRVGHQKANDRAGVWRRNRSSGHGIKGKRRLVLLKPTFQYFFIRRKEKCGGVLRRTPIGNFKKTEN</sequence>
<name>A0A8X7CBT9_9ARAC</name>
<evidence type="ECO:0000313" key="3">
    <source>
        <dbReference type="Proteomes" id="UP000886998"/>
    </source>
</evidence>
<evidence type="ECO:0000313" key="2">
    <source>
        <dbReference type="EMBL" id="GFY63588.1"/>
    </source>
</evidence>
<keyword evidence="3" id="KW-1185">Reference proteome</keyword>
<accession>A0A8X7CBT9</accession>
<reference evidence="2" key="1">
    <citation type="submission" date="2020-08" db="EMBL/GenBank/DDBJ databases">
        <title>Multicomponent nature underlies the extraordinary mechanical properties of spider dragline silk.</title>
        <authorList>
            <person name="Kono N."/>
            <person name="Nakamura H."/>
            <person name="Mori M."/>
            <person name="Yoshida Y."/>
            <person name="Ohtoshi R."/>
            <person name="Malay A.D."/>
            <person name="Moran D.A.P."/>
            <person name="Tomita M."/>
            <person name="Numata K."/>
            <person name="Arakawa K."/>
        </authorList>
    </citation>
    <scope>NUCLEOTIDE SEQUENCE</scope>
</reference>
<comment type="caution">
    <text evidence="2">The sequence shown here is derived from an EMBL/GenBank/DDBJ whole genome shotgun (WGS) entry which is preliminary data.</text>
</comment>
<evidence type="ECO:0000256" key="1">
    <source>
        <dbReference type="SAM" id="MobiDB-lite"/>
    </source>
</evidence>